<feature type="region of interest" description="Disordered" evidence="1">
    <location>
        <begin position="1"/>
        <end position="37"/>
    </location>
</feature>
<dbReference type="Proteomes" id="UP001148786">
    <property type="component" value="Unassembled WGS sequence"/>
</dbReference>
<comment type="caution">
    <text evidence="2">The sequence shown here is derived from an EMBL/GenBank/DDBJ whole genome shotgun (WGS) entry which is preliminary data.</text>
</comment>
<name>A0A9W8N118_9AGAR</name>
<keyword evidence="3" id="KW-1185">Reference proteome</keyword>
<proteinExistence type="predicted"/>
<dbReference type="AlphaFoldDB" id="A0A9W8N118"/>
<organism evidence="2 3">
    <name type="scientific">Agrocybe chaxingu</name>
    <dbReference type="NCBI Taxonomy" id="84603"/>
    <lineage>
        <taxon>Eukaryota</taxon>
        <taxon>Fungi</taxon>
        <taxon>Dikarya</taxon>
        <taxon>Basidiomycota</taxon>
        <taxon>Agaricomycotina</taxon>
        <taxon>Agaricomycetes</taxon>
        <taxon>Agaricomycetidae</taxon>
        <taxon>Agaricales</taxon>
        <taxon>Agaricineae</taxon>
        <taxon>Strophariaceae</taxon>
        <taxon>Agrocybe</taxon>
    </lineage>
</organism>
<dbReference type="EMBL" id="JANKHO010000043">
    <property type="protein sequence ID" value="KAJ3516758.1"/>
    <property type="molecule type" value="Genomic_DNA"/>
</dbReference>
<reference evidence="2" key="1">
    <citation type="submission" date="2022-07" db="EMBL/GenBank/DDBJ databases">
        <title>Genome Sequence of Agrocybe chaxingu.</title>
        <authorList>
            <person name="Buettner E."/>
        </authorList>
    </citation>
    <scope>NUCLEOTIDE SEQUENCE</scope>
    <source>
        <strain evidence="2">MP-N11</strain>
    </source>
</reference>
<dbReference type="OrthoDB" id="3224400at2759"/>
<evidence type="ECO:0000313" key="2">
    <source>
        <dbReference type="EMBL" id="KAJ3516758.1"/>
    </source>
</evidence>
<sequence length="170" mass="18951">MADTRPTENPPSPVTPDLHNTSQPPKAEAKKIKMNGTPKEIPLADIIAQQFPPFDAQNLVVNPFEERAKKDATFEEELSAMLLDCMLEFHAWSSARPKHEASLASQSLEEQISQIMETEKQQGMSSPTPSSSSSLRSFYRHRIVERTRAKLGEFVERMKTALAALTSALV</sequence>
<accession>A0A9W8N118</accession>
<evidence type="ECO:0000256" key="1">
    <source>
        <dbReference type="SAM" id="MobiDB-lite"/>
    </source>
</evidence>
<gene>
    <name evidence="2" type="ORF">NLJ89_g919</name>
</gene>
<protein>
    <submittedName>
        <fullName evidence="2">Uncharacterized protein</fullName>
    </submittedName>
</protein>
<evidence type="ECO:0000313" key="3">
    <source>
        <dbReference type="Proteomes" id="UP001148786"/>
    </source>
</evidence>